<protein>
    <submittedName>
        <fullName evidence="1">Uncharacterized protein</fullName>
    </submittedName>
</protein>
<feature type="non-terminal residue" evidence="1">
    <location>
        <position position="1"/>
    </location>
</feature>
<dbReference type="Proteomes" id="UP000789595">
    <property type="component" value="Unassembled WGS sequence"/>
</dbReference>
<organism evidence="1 2">
    <name type="scientific">Pelagomonas calceolata</name>
    <dbReference type="NCBI Taxonomy" id="35677"/>
    <lineage>
        <taxon>Eukaryota</taxon>
        <taxon>Sar</taxon>
        <taxon>Stramenopiles</taxon>
        <taxon>Ochrophyta</taxon>
        <taxon>Pelagophyceae</taxon>
        <taxon>Pelagomonadales</taxon>
        <taxon>Pelagomonadaceae</taxon>
        <taxon>Pelagomonas</taxon>
    </lineage>
</organism>
<keyword evidence="2" id="KW-1185">Reference proteome</keyword>
<evidence type="ECO:0000313" key="2">
    <source>
        <dbReference type="Proteomes" id="UP000789595"/>
    </source>
</evidence>
<dbReference type="EMBL" id="CAKKNE010000004">
    <property type="protein sequence ID" value="CAH0374067.1"/>
    <property type="molecule type" value="Genomic_DNA"/>
</dbReference>
<accession>A0A8J2SUL8</accession>
<proteinExistence type="predicted"/>
<comment type="caution">
    <text evidence="1">The sequence shown here is derived from an EMBL/GenBank/DDBJ whole genome shotgun (WGS) entry which is preliminary data.</text>
</comment>
<evidence type="ECO:0000313" key="1">
    <source>
        <dbReference type="EMBL" id="CAH0374067.1"/>
    </source>
</evidence>
<reference evidence="1" key="1">
    <citation type="submission" date="2021-11" db="EMBL/GenBank/DDBJ databases">
        <authorList>
            <consortium name="Genoscope - CEA"/>
            <person name="William W."/>
        </authorList>
    </citation>
    <scope>NUCLEOTIDE SEQUENCE</scope>
</reference>
<name>A0A8J2SUL8_9STRA</name>
<sequence length="173" mass="18627">LASTPPTRRDLEQCLTPQTGRRVGTASHDGAAAAAARGPRVGVAVGVAVDGHERVRGLAREDAFLDGRRRRRGVVLAPRREARQLRLPQCLARLGSRQVARELLARGVRHFSLRAGGLDAVDDAFCGECCASEARARLPRPLATRAGVERSFSPRGARRGQPYGSPCVRFMGL</sequence>
<dbReference type="AlphaFoldDB" id="A0A8J2SUL8"/>
<feature type="non-terminal residue" evidence="1">
    <location>
        <position position="173"/>
    </location>
</feature>
<gene>
    <name evidence="1" type="ORF">PECAL_4P13260</name>
</gene>